<protein>
    <submittedName>
        <fullName evidence="4">TMEM132D_N domain-containing protein</fullName>
    </submittedName>
</protein>
<feature type="compositionally biased region" description="Polar residues" evidence="1">
    <location>
        <begin position="200"/>
        <end position="227"/>
    </location>
</feature>
<feature type="compositionally biased region" description="Pro residues" evidence="1">
    <location>
        <begin position="298"/>
        <end position="314"/>
    </location>
</feature>
<sequence>MCGSHFNLTSSVWVQSDCVLPYYHLEGFQACLHIAFAVATAILATVYMVSLIQMRKTCEKRHINGVSMHLGGSGKSSCLQLNPPDSINDVSSGYMNSTYDSKEQSVSSQQKRKTYGNYERYSQKQFRSAKHISAPFETNNYSLASTREMQNHAVNHDDAWSDREDTGSSAYSKPQHRNGSVKSFKQMRSNRASLRDAVSMKNSEQYGSTVSNLSTFGHGTPKEQTYQDVPAASASRMSDRDRTKSEDSVPQETAPAIPSSRTTPDWIAEAGIPHPSNGEVSTFGYPPQKHTIYEPVYRPAPPPPAPSHTPPSERPPTSSSTENSLSVADISTTGMRLMAYSSEPRSRQPIVATEEKAGGFIL</sequence>
<feature type="region of interest" description="Disordered" evidence="1">
    <location>
        <begin position="92"/>
        <end position="118"/>
    </location>
</feature>
<keyword evidence="2" id="KW-0812">Transmembrane</keyword>
<feature type="compositionally biased region" description="Polar residues" evidence="1">
    <location>
        <begin position="92"/>
        <end position="109"/>
    </location>
</feature>
<evidence type="ECO:0000313" key="4">
    <source>
        <dbReference type="WBParaSite" id="L893_g27163.t1"/>
    </source>
</evidence>
<keyword evidence="2" id="KW-1133">Transmembrane helix</keyword>
<accession>A0A1I7ZKP6</accession>
<reference evidence="4" key="1">
    <citation type="submission" date="2016-11" db="UniProtKB">
        <authorList>
            <consortium name="WormBaseParasite"/>
        </authorList>
    </citation>
    <scope>IDENTIFICATION</scope>
</reference>
<evidence type="ECO:0000313" key="3">
    <source>
        <dbReference type="Proteomes" id="UP000095287"/>
    </source>
</evidence>
<dbReference type="WBParaSite" id="L893_g27163.t1">
    <property type="protein sequence ID" value="L893_g27163.t1"/>
    <property type="gene ID" value="L893_g27163"/>
</dbReference>
<keyword evidence="2" id="KW-0472">Membrane</keyword>
<feature type="region of interest" description="Disordered" evidence="1">
    <location>
        <begin position="158"/>
        <end position="331"/>
    </location>
</feature>
<evidence type="ECO:0000256" key="2">
    <source>
        <dbReference type="SAM" id="Phobius"/>
    </source>
</evidence>
<keyword evidence="3" id="KW-1185">Reference proteome</keyword>
<organism evidence="3 4">
    <name type="scientific">Steinernema glaseri</name>
    <dbReference type="NCBI Taxonomy" id="37863"/>
    <lineage>
        <taxon>Eukaryota</taxon>
        <taxon>Metazoa</taxon>
        <taxon>Ecdysozoa</taxon>
        <taxon>Nematoda</taxon>
        <taxon>Chromadorea</taxon>
        <taxon>Rhabditida</taxon>
        <taxon>Tylenchina</taxon>
        <taxon>Panagrolaimomorpha</taxon>
        <taxon>Strongyloidoidea</taxon>
        <taxon>Steinernematidae</taxon>
        <taxon>Steinernema</taxon>
    </lineage>
</organism>
<feature type="transmembrane region" description="Helical" evidence="2">
    <location>
        <begin position="32"/>
        <end position="52"/>
    </location>
</feature>
<dbReference type="Proteomes" id="UP000095287">
    <property type="component" value="Unplaced"/>
</dbReference>
<dbReference type="AlphaFoldDB" id="A0A1I7ZKP6"/>
<name>A0A1I7ZKP6_9BILA</name>
<proteinExistence type="predicted"/>
<feature type="compositionally biased region" description="Polar residues" evidence="1">
    <location>
        <begin position="167"/>
        <end position="192"/>
    </location>
</feature>
<feature type="compositionally biased region" description="Basic and acidic residues" evidence="1">
    <location>
        <begin position="237"/>
        <end position="247"/>
    </location>
</feature>
<evidence type="ECO:0000256" key="1">
    <source>
        <dbReference type="SAM" id="MobiDB-lite"/>
    </source>
</evidence>